<organism evidence="2 3">
    <name type="scientific">Neolewinella maritima</name>
    <dbReference type="NCBI Taxonomy" id="1383882"/>
    <lineage>
        <taxon>Bacteria</taxon>
        <taxon>Pseudomonadati</taxon>
        <taxon>Bacteroidota</taxon>
        <taxon>Saprospiria</taxon>
        <taxon>Saprospirales</taxon>
        <taxon>Lewinellaceae</taxon>
        <taxon>Neolewinella</taxon>
    </lineage>
</organism>
<accession>A0ABN8FB33</accession>
<dbReference type="EMBL" id="CAKLPZ010000003">
    <property type="protein sequence ID" value="CAH1001750.1"/>
    <property type="molecule type" value="Genomic_DNA"/>
</dbReference>
<evidence type="ECO:0000313" key="3">
    <source>
        <dbReference type="Proteomes" id="UP000837803"/>
    </source>
</evidence>
<proteinExistence type="predicted"/>
<reference evidence="2" key="1">
    <citation type="submission" date="2021-12" db="EMBL/GenBank/DDBJ databases">
        <authorList>
            <person name="Rodrigo-Torres L."/>
            <person name="Arahal R. D."/>
            <person name="Lucena T."/>
        </authorList>
    </citation>
    <scope>NUCLEOTIDE SEQUENCE</scope>
    <source>
        <strain evidence="2">CECT 8419</strain>
    </source>
</reference>
<feature type="domain" description="AMOP" evidence="1">
    <location>
        <begin position="182"/>
        <end position="337"/>
    </location>
</feature>
<protein>
    <recommendedName>
        <fullName evidence="1">AMOP domain-containing protein</fullName>
    </recommendedName>
</protein>
<keyword evidence="3" id="KW-1185">Reference proteome</keyword>
<gene>
    <name evidence="2" type="ORF">LEM8419_02656</name>
</gene>
<evidence type="ECO:0000259" key="1">
    <source>
        <dbReference type="PROSITE" id="PS50856"/>
    </source>
</evidence>
<name>A0ABN8FB33_9BACT</name>
<evidence type="ECO:0000313" key="2">
    <source>
        <dbReference type="EMBL" id="CAH1001750.1"/>
    </source>
</evidence>
<dbReference type="RefSeq" id="WP_238751599.1">
    <property type="nucleotide sequence ID" value="NZ_CAKLPZ010000003.1"/>
</dbReference>
<comment type="caution">
    <text evidence="2">The sequence shown here is derived from an EMBL/GenBank/DDBJ whole genome shotgun (WGS) entry which is preliminary data.</text>
</comment>
<dbReference type="InterPro" id="IPR005533">
    <property type="entry name" value="AMOP_dom"/>
</dbReference>
<dbReference type="PROSITE" id="PS50856">
    <property type="entry name" value="AMOP"/>
    <property type="match status" value="1"/>
</dbReference>
<dbReference type="Proteomes" id="UP000837803">
    <property type="component" value="Unassembled WGS sequence"/>
</dbReference>
<sequence>MSKLSWLWIALLCVCACEKEDVTPVAPDDLPSRVQEILPPAILDSMLKLGMPIYPGDDPPLVEGTYDVSRFVLKSSNHPGDFPGKLFKDYVVTFEEQNNERHEVKVTYTNGNESGKDVGSLISGTGCQFSVYIEFDSSRIGNATARVVHVLSGTMTDAGIQGFHYANFMVDDRSDPTGVFIENGQGRVILDQDGDSPRQGSDQPVWYDRLPDCPCELTDAIDGKVENCGRWQVCPEASQEFHYGATHEIRWIPDESRAPGQQCTYDADRRLITGGLAAGSPDKTSPRSCGEFTWSLKAVCDHYAQDVIPWGATNAKGELCLSTSTRPVTCEQYLRDWPANRGDGCQENVIAGIAHITRMVRTMHCDDVTTLLRSVASSEVLPQSTKDFIAGKDVSPPDDLRAELQAHLDAQICERINTEAVCRIIERAIRNL</sequence>
<dbReference type="Pfam" id="PF03782">
    <property type="entry name" value="AMOP"/>
    <property type="match status" value="1"/>
</dbReference>